<feature type="coiled-coil region" evidence="1">
    <location>
        <begin position="3"/>
        <end position="52"/>
    </location>
</feature>
<keyword evidence="1" id="KW-0175">Coiled coil</keyword>
<dbReference type="KEGG" id="mcys:MCB1EB_0199"/>
<organism evidence="3 4">
    <name type="scientific">Mycoavidus cysteinexigens</name>
    <dbReference type="NCBI Taxonomy" id="1553431"/>
    <lineage>
        <taxon>Bacteria</taxon>
        <taxon>Pseudomonadati</taxon>
        <taxon>Pseudomonadota</taxon>
        <taxon>Betaproteobacteria</taxon>
        <taxon>Burkholderiales</taxon>
        <taxon>Burkholderiaceae</taxon>
        <taxon>Mycoavidus</taxon>
    </lineage>
</organism>
<proteinExistence type="predicted"/>
<gene>
    <name evidence="3" type="ORF">MCB1EB_0199</name>
</gene>
<accession>A0A2Z6ESI0</accession>
<keyword evidence="4" id="KW-1185">Reference proteome</keyword>
<dbReference type="EMBL" id="AP018150">
    <property type="protein sequence ID" value="BBE08360.1"/>
    <property type="molecule type" value="Genomic_DNA"/>
</dbReference>
<sequence>MQAKQAQKSKGDLKNLEENLESKFKKDLDELKANLEKSLNEKTDNLQSTLSELKTSQSTQNATLTTSIETVSNFTEVNRGNISVQNGRIDGVILQIKGVQNDLTKTENRISSIEGRLPKPNSDLEKAQATQFIQQTTEISELRGKLTALEDNQKEFSITAAEVDNATGGEIDKLKEICKTLGRLVQNILNSQRERNQAIPILQETGDNQLTDEQWLNNMIEEISLPRSRRSSWGSWSGSQQSLTPPSQ</sequence>
<reference evidence="3 4" key="1">
    <citation type="journal article" date="2018" name="Microbes Environ.">
        <title>Comparative Genomic Insights into Endofungal Lifestyles of Two Bacterial Endosymbionts, Mycoavidus cysteinexigens and Burkholderia rhizoxinica.</title>
        <authorList>
            <person name="Sharmin D."/>
            <person name="Guo Y."/>
            <person name="Nishizawa T."/>
            <person name="Ohshima S."/>
            <person name="Sato Y."/>
            <person name="Takashima Y."/>
            <person name="Narisawa K."/>
            <person name="Ohta H."/>
        </authorList>
    </citation>
    <scope>NUCLEOTIDE SEQUENCE [LARGE SCALE GENOMIC DNA]</scope>
    <source>
        <strain evidence="3 4">B1-EB</strain>
    </source>
</reference>
<protein>
    <submittedName>
        <fullName evidence="3">Uncharacterized protein</fullName>
    </submittedName>
</protein>
<evidence type="ECO:0000256" key="2">
    <source>
        <dbReference type="SAM" id="MobiDB-lite"/>
    </source>
</evidence>
<dbReference type="AlphaFoldDB" id="A0A2Z6ESI0"/>
<feature type="compositionally biased region" description="Low complexity" evidence="2">
    <location>
        <begin position="231"/>
        <end position="242"/>
    </location>
</feature>
<dbReference type="Proteomes" id="UP000282597">
    <property type="component" value="Chromosome"/>
</dbReference>
<feature type="region of interest" description="Disordered" evidence="2">
    <location>
        <begin position="229"/>
        <end position="248"/>
    </location>
</feature>
<name>A0A2Z6ESI0_9BURK</name>
<evidence type="ECO:0000313" key="4">
    <source>
        <dbReference type="Proteomes" id="UP000282597"/>
    </source>
</evidence>
<evidence type="ECO:0000256" key="1">
    <source>
        <dbReference type="SAM" id="Coils"/>
    </source>
</evidence>
<evidence type="ECO:0000313" key="3">
    <source>
        <dbReference type="EMBL" id="BBE08360.1"/>
    </source>
</evidence>